<organism evidence="8 9">
    <name type="scientific">Johnsonella ignava ATCC 51276</name>
    <dbReference type="NCBI Taxonomy" id="679200"/>
    <lineage>
        <taxon>Bacteria</taxon>
        <taxon>Bacillati</taxon>
        <taxon>Bacillota</taxon>
        <taxon>Clostridia</taxon>
        <taxon>Lachnospirales</taxon>
        <taxon>Lachnospiraceae</taxon>
        <taxon>Johnsonella</taxon>
    </lineage>
</organism>
<dbReference type="Pfam" id="PF06470">
    <property type="entry name" value="SMC_hinge"/>
    <property type="match status" value="1"/>
</dbReference>
<keyword evidence="2 6" id="KW-0547">Nucleotide-binding</keyword>
<evidence type="ECO:0000256" key="4">
    <source>
        <dbReference type="ARBA" id="ARBA00023054"/>
    </source>
</evidence>
<feature type="domain" description="SMC hinge" evidence="7">
    <location>
        <begin position="521"/>
        <end position="638"/>
    </location>
</feature>
<dbReference type="HAMAP" id="MF_01894">
    <property type="entry name" value="Smc_prok"/>
    <property type="match status" value="1"/>
</dbReference>
<dbReference type="PIRSF" id="PIRSF005719">
    <property type="entry name" value="SMC"/>
    <property type="match status" value="1"/>
</dbReference>
<feature type="binding site" evidence="6">
    <location>
        <begin position="32"/>
        <end position="39"/>
    </location>
    <ligand>
        <name>ATP</name>
        <dbReference type="ChEBI" id="CHEBI:30616"/>
    </ligand>
</feature>
<feature type="coiled-coil region" evidence="6">
    <location>
        <begin position="819"/>
        <end position="853"/>
    </location>
</feature>
<dbReference type="GO" id="GO:0005737">
    <property type="term" value="C:cytoplasm"/>
    <property type="evidence" value="ECO:0007669"/>
    <property type="project" value="UniProtKB-SubCell"/>
</dbReference>
<dbReference type="RefSeq" id="WP_005539631.1">
    <property type="nucleotide sequence ID" value="NZ_JH378830.1"/>
</dbReference>
<dbReference type="AlphaFoldDB" id="G5GG25"/>
<dbReference type="InterPro" id="IPR011890">
    <property type="entry name" value="SMC_prok"/>
</dbReference>
<keyword evidence="4 6" id="KW-0175">Coiled coil</keyword>
<comment type="caution">
    <text evidence="8">The sequence shown here is derived from an EMBL/GenBank/DDBJ whole genome shotgun (WGS) entry which is preliminary data.</text>
</comment>
<dbReference type="GO" id="GO:0003677">
    <property type="term" value="F:DNA binding"/>
    <property type="evidence" value="ECO:0007669"/>
    <property type="project" value="UniProtKB-UniRule"/>
</dbReference>
<dbReference type="CDD" id="cd03278">
    <property type="entry name" value="ABC_SMC_barmotin"/>
    <property type="match status" value="1"/>
</dbReference>
<dbReference type="SMART" id="SM00968">
    <property type="entry name" value="SMC_hinge"/>
    <property type="match status" value="1"/>
</dbReference>
<keyword evidence="5 6" id="KW-0238">DNA-binding</keyword>
<evidence type="ECO:0000256" key="2">
    <source>
        <dbReference type="ARBA" id="ARBA00022741"/>
    </source>
</evidence>
<keyword evidence="3 6" id="KW-0067">ATP-binding</keyword>
<feature type="coiled-coil region" evidence="6">
    <location>
        <begin position="679"/>
        <end position="727"/>
    </location>
</feature>
<dbReference type="InterPro" id="IPR027417">
    <property type="entry name" value="P-loop_NTPase"/>
</dbReference>
<reference evidence="8 9" key="1">
    <citation type="submission" date="2011-08" db="EMBL/GenBank/DDBJ databases">
        <title>The Genome Sequence of Johnsonella ignava ATCC 51276.</title>
        <authorList>
            <consortium name="The Broad Institute Genome Sequencing Platform"/>
            <person name="Earl A."/>
            <person name="Ward D."/>
            <person name="Feldgarden M."/>
            <person name="Gevers D."/>
            <person name="Izard J."/>
            <person name="Blanton J.M."/>
            <person name="Baranova O.V."/>
            <person name="Dewhirst F.E."/>
            <person name="Young S.K."/>
            <person name="Zeng Q."/>
            <person name="Gargeya S."/>
            <person name="Fitzgerald M."/>
            <person name="Haas B."/>
            <person name="Abouelleil A."/>
            <person name="Alvarado L."/>
            <person name="Arachchi H.M."/>
            <person name="Berlin A."/>
            <person name="Brown A."/>
            <person name="Chapman S.B."/>
            <person name="Chen Z."/>
            <person name="Dunbar C."/>
            <person name="Freedman E."/>
            <person name="Gearin G."/>
            <person name="Gellesch M."/>
            <person name="Goldberg J."/>
            <person name="Griggs A."/>
            <person name="Gujja S."/>
            <person name="Heiman D."/>
            <person name="Howarth C."/>
            <person name="Larson L."/>
            <person name="Lui A."/>
            <person name="MacDonald P.J.P."/>
            <person name="Montmayeur A."/>
            <person name="Murphy C."/>
            <person name="Neiman D."/>
            <person name="Pearson M."/>
            <person name="Priest M."/>
            <person name="Roberts A."/>
            <person name="Saif S."/>
            <person name="Shea T."/>
            <person name="Shenoy N."/>
            <person name="Sisk P."/>
            <person name="Stolte C."/>
            <person name="Sykes S."/>
            <person name="Wortman J."/>
            <person name="Nusbaum C."/>
            <person name="Birren B."/>
        </authorList>
    </citation>
    <scope>NUCLEOTIDE SEQUENCE [LARGE SCALE GENOMIC DNA]</scope>
    <source>
        <strain evidence="8 9">ATCC 51276</strain>
    </source>
</reference>
<dbReference type="InterPro" id="IPR010935">
    <property type="entry name" value="SMC_hinge"/>
</dbReference>
<dbReference type="GO" id="GO:0007062">
    <property type="term" value="P:sister chromatid cohesion"/>
    <property type="evidence" value="ECO:0007669"/>
    <property type="project" value="InterPro"/>
</dbReference>
<evidence type="ECO:0000256" key="1">
    <source>
        <dbReference type="ARBA" id="ARBA00022490"/>
    </source>
</evidence>
<accession>G5GG25</accession>
<dbReference type="InterPro" id="IPR024704">
    <property type="entry name" value="SMC"/>
</dbReference>
<comment type="subunit">
    <text evidence="6">Homodimer.</text>
</comment>
<sequence>MYLKKIEVQGFKSFANKIVFDFHRGITGIVGPNGSGKSNVSDAVRWVLGEQSAKQLRGQNMQDVIFSGTELRKPQGYAFVAITMDNSDRTLTIDFDEVTISRRIYRSGESEYMINNSTCRLKDISELLYDTGIGREGYSIIGQGQVDKILSKKSEDRRELFDEAVGITKYKRRKELAQKKLENERANLLRIGDIIDELEKQTIPLKKQSDTAKRYLKIRDVLKKAESAVFVNEYDDLNLKLSKVDKYEIIAKEDMKQALEVHDELKTRYSELEEKVVQLEACIEEYRKKQAQENMTLHDNESKIELFKEQIKSEKANSEHINSRIINIENDISDKKALIKQYDEKLNRLLKTHEEADGMYKVSCKELEYADTELKDLSKLIEAAKDKMIAAIRQRADLYAQKQKYELILEQGRLKKSEAANKILLIKSEESAVVKRYEDEKRSLDKLILEMDETLSSIHGFEEEKKDCEKRAGIISTSLADMQKQFQTDTARLESMKNLAERYEGYGNSIRHVMDTRDRIGGIYGVVADIIELERKYETAVETALGSRIQNVVTDSEETAKALVEYLKKHKYGRATFLPLSAMQGKKVWNAENLLTEKGVIGIASSLVTTKESFKNVINYLLGRVLVIDNIENAVNFAKKYNYEYRLVTLEGEVINPGGAISGGAFKNENNLLGRKREIEELEKKTADSLKQYERFNEEFEAARQKLAGCKQNLRALNEKRQEQLINKSKTEVLLNSLYKKVEEIRKNSEGILEENLRFDEEINHAKQLEHELNETLKAWDEKNRDTENTDARNNEEFEHRKKLRDELVLKVNEFVLNISNIKQNIEYTKESLSRVKNEISLLESEKEGLDERIRCSFKNIEDKKRLIDVINVKISEIRKEADKTACMMESVFKEKNKKSDELKGLFGENDAASKRIAEIDKELLRLATGRERTQEKISELSSYMWNEYEITYQTACNLDYEDNSDLSFTDGKSLLESDKNTLKKHVEKLKSDIRALGSVNVNAIEDYRELSERYELMKTQHDDIVESEKSLVKIIDELDSGMRKRFMEKFKEIDSQFNKVFKELFGGGSGRLELEEGTDLLEADISIIAQPPGKKLQNMLQLSGGEKALTAISLLFAIQNLKPSPFALLDEIEAALDDSNVDRFAKYLHKLSPRTQFIVITHRRGTMVGSDRLYGITMQEKGVSTLVSVNLVENDLN</sequence>
<dbReference type="InterPro" id="IPR003395">
    <property type="entry name" value="RecF/RecN/SMC_N"/>
</dbReference>
<dbReference type="GO" id="GO:0005694">
    <property type="term" value="C:chromosome"/>
    <property type="evidence" value="ECO:0007669"/>
    <property type="project" value="InterPro"/>
</dbReference>
<dbReference type="GO" id="GO:0005524">
    <property type="term" value="F:ATP binding"/>
    <property type="evidence" value="ECO:0007669"/>
    <property type="project" value="UniProtKB-UniRule"/>
</dbReference>
<dbReference type="Proteomes" id="UP000003011">
    <property type="component" value="Unassembled WGS sequence"/>
</dbReference>
<dbReference type="HOGENOM" id="CLU_001042_2_2_9"/>
<dbReference type="Gene3D" id="1.20.1060.20">
    <property type="match status" value="1"/>
</dbReference>
<keyword evidence="9" id="KW-1185">Reference proteome</keyword>
<dbReference type="PANTHER" id="PTHR43977">
    <property type="entry name" value="STRUCTURAL MAINTENANCE OF CHROMOSOMES PROTEIN 3"/>
    <property type="match status" value="1"/>
</dbReference>
<dbReference type="Pfam" id="PF02463">
    <property type="entry name" value="SMC_N"/>
    <property type="match status" value="1"/>
</dbReference>
<evidence type="ECO:0000313" key="9">
    <source>
        <dbReference type="Proteomes" id="UP000003011"/>
    </source>
</evidence>
<dbReference type="SUPFAM" id="SSF52540">
    <property type="entry name" value="P-loop containing nucleoside triphosphate hydrolases"/>
    <property type="match status" value="1"/>
</dbReference>
<comment type="similarity">
    <text evidence="6">Belongs to the SMC family.</text>
</comment>
<dbReference type="Gene3D" id="3.40.50.300">
    <property type="entry name" value="P-loop containing nucleotide triphosphate hydrolases"/>
    <property type="match status" value="2"/>
</dbReference>
<dbReference type="OrthoDB" id="9808768at2"/>
<dbReference type="EMBL" id="ACZL01000011">
    <property type="protein sequence ID" value="EHI56235.1"/>
    <property type="molecule type" value="Genomic_DNA"/>
</dbReference>
<feature type="coiled-coil region" evidence="6">
    <location>
        <begin position="255"/>
        <end position="394"/>
    </location>
</feature>
<feature type="coiled-coil region" evidence="6">
    <location>
        <begin position="167"/>
        <end position="201"/>
    </location>
</feature>
<dbReference type="GO" id="GO:0007059">
    <property type="term" value="P:chromosome segregation"/>
    <property type="evidence" value="ECO:0007669"/>
    <property type="project" value="UniProtKB-UniRule"/>
</dbReference>
<dbReference type="SUPFAM" id="SSF75553">
    <property type="entry name" value="Smc hinge domain"/>
    <property type="match status" value="1"/>
</dbReference>
<dbReference type="GO" id="GO:0006260">
    <property type="term" value="P:DNA replication"/>
    <property type="evidence" value="ECO:0007669"/>
    <property type="project" value="UniProtKB-UniRule"/>
</dbReference>
<comment type="domain">
    <text evidence="6">Contains large globular domains required for ATP hydrolysis at each terminus and a third globular domain forming a flexible hinge near the middle of the molecule. These domains are separated by coiled-coil structures.</text>
</comment>
<dbReference type="InterPro" id="IPR036277">
    <property type="entry name" value="SMC_hinge_sf"/>
</dbReference>
<comment type="subcellular location">
    <subcellularLocation>
        <location evidence="6">Cytoplasm</location>
    </subcellularLocation>
</comment>
<proteinExistence type="inferred from homology"/>
<evidence type="ECO:0000256" key="3">
    <source>
        <dbReference type="ARBA" id="ARBA00022840"/>
    </source>
</evidence>
<dbReference type="GO" id="GO:0030261">
    <property type="term" value="P:chromosome condensation"/>
    <property type="evidence" value="ECO:0007669"/>
    <property type="project" value="InterPro"/>
</dbReference>
<dbReference type="PATRIC" id="fig|679200.3.peg.544"/>
<name>G5GG25_9FIRM</name>
<evidence type="ECO:0000313" key="8">
    <source>
        <dbReference type="EMBL" id="EHI56235.1"/>
    </source>
</evidence>
<dbReference type="NCBIfam" id="TIGR02168">
    <property type="entry name" value="SMC_prok_B"/>
    <property type="match status" value="1"/>
</dbReference>
<evidence type="ECO:0000256" key="5">
    <source>
        <dbReference type="ARBA" id="ARBA00023125"/>
    </source>
</evidence>
<comment type="function">
    <text evidence="6">Required for chromosome condensation and partitioning.</text>
</comment>
<dbReference type="eggNOG" id="COG1196">
    <property type="taxonomic scope" value="Bacteria"/>
</dbReference>
<evidence type="ECO:0000256" key="6">
    <source>
        <dbReference type="HAMAP-Rule" id="MF_01894"/>
    </source>
</evidence>
<dbReference type="Gene3D" id="3.30.70.1620">
    <property type="match status" value="1"/>
</dbReference>
<protein>
    <recommendedName>
        <fullName evidence="6">Chromosome partition protein Smc</fullName>
    </recommendedName>
</protein>
<gene>
    <name evidence="6" type="primary">smc</name>
    <name evidence="8" type="ORF">HMPREF9333_00514</name>
</gene>
<dbReference type="STRING" id="679200.HMPREF9333_00514"/>
<dbReference type="FunFam" id="3.40.50.300:FF:000984">
    <property type="entry name" value="Chromosome partition protein Smc"/>
    <property type="match status" value="1"/>
</dbReference>
<dbReference type="GO" id="GO:0016887">
    <property type="term" value="F:ATP hydrolysis activity"/>
    <property type="evidence" value="ECO:0007669"/>
    <property type="project" value="InterPro"/>
</dbReference>
<evidence type="ECO:0000259" key="7">
    <source>
        <dbReference type="SMART" id="SM00968"/>
    </source>
</evidence>
<keyword evidence="1 6" id="KW-0963">Cytoplasm</keyword>
<feature type="coiled-coil region" evidence="6">
    <location>
        <begin position="973"/>
        <end position="1021"/>
    </location>
</feature>